<protein>
    <submittedName>
        <fullName evidence="3">Putative RNase H-like nuclease (RuvC/YqgF family)</fullName>
    </submittedName>
</protein>
<evidence type="ECO:0000313" key="3">
    <source>
        <dbReference type="EMBL" id="MBB5320476.1"/>
    </source>
</evidence>
<proteinExistence type="predicted"/>
<feature type="region of interest" description="Disordered" evidence="1">
    <location>
        <begin position="54"/>
        <end position="73"/>
    </location>
</feature>
<feature type="transmembrane region" description="Helical" evidence="2">
    <location>
        <begin position="110"/>
        <end position="130"/>
    </location>
</feature>
<gene>
    <name evidence="3" type="ORF">HNR38_000948</name>
</gene>
<organism evidence="3 4">
    <name type="scientific">Marinobacter oulmenensis</name>
    <dbReference type="NCBI Taxonomy" id="643747"/>
    <lineage>
        <taxon>Bacteria</taxon>
        <taxon>Pseudomonadati</taxon>
        <taxon>Pseudomonadota</taxon>
        <taxon>Gammaproteobacteria</taxon>
        <taxon>Pseudomonadales</taxon>
        <taxon>Marinobacteraceae</taxon>
        <taxon>Marinobacter</taxon>
    </lineage>
</organism>
<evidence type="ECO:0000313" key="4">
    <source>
        <dbReference type="Proteomes" id="UP000591735"/>
    </source>
</evidence>
<keyword evidence="4" id="KW-1185">Reference proteome</keyword>
<dbReference type="AlphaFoldDB" id="A0A840UH44"/>
<evidence type="ECO:0000256" key="1">
    <source>
        <dbReference type="SAM" id="MobiDB-lite"/>
    </source>
</evidence>
<dbReference type="EMBL" id="JACHFE010000002">
    <property type="protein sequence ID" value="MBB5320476.1"/>
    <property type="molecule type" value="Genomic_DNA"/>
</dbReference>
<sequence>MPPEQNQTPEERLYRVVAQDLAARLRDLEKLHPRVNSLEQAVAEIRYDFREARAEQQESHRETHAALNSFRKRMDHDNRDTVNALNETATATTNAITSLTVKVEKLARKVAFAAGAIWAFLGIAGVVFAFRSEVVQVMAIAFGGK</sequence>
<evidence type="ECO:0000256" key="2">
    <source>
        <dbReference type="SAM" id="Phobius"/>
    </source>
</evidence>
<name>A0A840UH44_9GAMM</name>
<keyword evidence="2" id="KW-1133">Transmembrane helix</keyword>
<feature type="compositionally biased region" description="Basic and acidic residues" evidence="1">
    <location>
        <begin position="54"/>
        <end position="64"/>
    </location>
</feature>
<accession>A0A840UH44</accession>
<comment type="caution">
    <text evidence="3">The sequence shown here is derived from an EMBL/GenBank/DDBJ whole genome shotgun (WGS) entry which is preliminary data.</text>
</comment>
<keyword evidence="2" id="KW-0812">Transmembrane</keyword>
<dbReference type="Proteomes" id="UP000591735">
    <property type="component" value="Unassembled WGS sequence"/>
</dbReference>
<reference evidence="3 4" key="1">
    <citation type="submission" date="2020-08" db="EMBL/GenBank/DDBJ databases">
        <title>Genomic Encyclopedia of Type Strains, Phase IV (KMG-IV): sequencing the most valuable type-strain genomes for metagenomic binning, comparative biology and taxonomic classification.</title>
        <authorList>
            <person name="Goeker M."/>
        </authorList>
    </citation>
    <scope>NUCLEOTIDE SEQUENCE [LARGE SCALE GENOMIC DNA]</scope>
    <source>
        <strain evidence="3 4">DSM 22359</strain>
    </source>
</reference>
<dbReference type="RefSeq" id="WP_183700308.1">
    <property type="nucleotide sequence ID" value="NZ_JACHFE010000002.1"/>
</dbReference>
<keyword evidence="2" id="KW-0472">Membrane</keyword>